<dbReference type="InterPro" id="IPR035890">
    <property type="entry name" value="Anti-sigma-28_factor_FlgM_sf"/>
</dbReference>
<evidence type="ECO:0000256" key="7">
    <source>
        <dbReference type="ARBA" id="ARBA00024739"/>
    </source>
</evidence>
<gene>
    <name evidence="10" type="ORF">HA49_10450</name>
</gene>
<dbReference type="AlphaFoldDB" id="A0A095T9V5"/>
<dbReference type="InterPro" id="IPR007412">
    <property type="entry name" value="FlgM"/>
</dbReference>
<dbReference type="NCBIfam" id="TIGR03824">
    <property type="entry name" value="FlgM_jcvi"/>
    <property type="match status" value="1"/>
</dbReference>
<reference evidence="10" key="1">
    <citation type="submission" date="2014-12" db="EMBL/GenBank/DDBJ databases">
        <title>The draft genome of the Tatumella morbirosei type strain, LMG23360T isolated from pineapple rot.</title>
        <authorList>
            <person name="Smits T.H."/>
            <person name="Palmer M."/>
            <person name="Venter S.N."/>
            <person name="Duffy B."/>
            <person name="Steenkamp E.T."/>
            <person name="Chan W.Y."/>
            <person name="Coutinho T.A."/>
            <person name="Coetzee M.P."/>
            <person name="De Maayer P."/>
        </authorList>
    </citation>
    <scope>NUCLEOTIDE SEQUENCE [LARGE SCALE GENOMIC DNA]</scope>
    <source>
        <strain evidence="10">LMG 23360</strain>
    </source>
</reference>
<sequence length="98" mass="10655">MSIDKTLSAAVIKAAAKPRGPVILNRNSSPTPETRSPAPRINLQQTQQMLHNDNSQDIRQSRVDEIRKALAEGSYQTNSRAVAQGIAGSLIRMESDAD</sequence>
<comment type="caution">
    <text evidence="10">The sequence shown here is derived from an EMBL/GenBank/DDBJ whole genome shotgun (WGS) entry which is preliminary data.</text>
</comment>
<evidence type="ECO:0000256" key="1">
    <source>
        <dbReference type="ARBA" id="ARBA00005322"/>
    </source>
</evidence>
<dbReference type="Proteomes" id="UP000029577">
    <property type="component" value="Unassembled WGS sequence"/>
</dbReference>
<keyword evidence="6" id="KW-0804">Transcription</keyword>
<comment type="similarity">
    <text evidence="1">Belongs to the FlgM family.</text>
</comment>
<evidence type="ECO:0000313" key="11">
    <source>
        <dbReference type="Proteomes" id="UP000029577"/>
    </source>
</evidence>
<dbReference type="SUPFAM" id="SSF101498">
    <property type="entry name" value="Anti-sigma factor FlgM"/>
    <property type="match status" value="1"/>
</dbReference>
<dbReference type="STRING" id="642227.HA49_10450"/>
<evidence type="ECO:0000256" key="5">
    <source>
        <dbReference type="ARBA" id="ARBA00023015"/>
    </source>
</evidence>
<evidence type="ECO:0000256" key="3">
    <source>
        <dbReference type="ARBA" id="ARBA00022491"/>
    </source>
</evidence>
<proteinExistence type="inferred from homology"/>
<evidence type="ECO:0000313" key="10">
    <source>
        <dbReference type="EMBL" id="KGD73661.2"/>
    </source>
</evidence>
<accession>A0A095T9V5</accession>
<organism evidence="10 11">
    <name type="scientific">Tatumella morbirosei</name>
    <dbReference type="NCBI Taxonomy" id="642227"/>
    <lineage>
        <taxon>Bacteria</taxon>
        <taxon>Pseudomonadati</taxon>
        <taxon>Pseudomonadota</taxon>
        <taxon>Gammaproteobacteria</taxon>
        <taxon>Enterobacterales</taxon>
        <taxon>Erwiniaceae</taxon>
        <taxon>Tatumella</taxon>
    </lineage>
</organism>
<evidence type="ECO:0000256" key="2">
    <source>
        <dbReference type="ARBA" id="ARBA00017823"/>
    </source>
</evidence>
<feature type="domain" description="Anti-sigma-28 factor FlgM C-terminal" evidence="9">
    <location>
        <begin position="43"/>
        <end position="86"/>
    </location>
</feature>
<protein>
    <recommendedName>
        <fullName evidence="2">Negative regulator of flagellin synthesis</fullName>
    </recommendedName>
    <alternativeName>
        <fullName evidence="8">Anti-sigma-28 factor</fullName>
    </alternativeName>
</protein>
<keyword evidence="5" id="KW-0805">Transcription regulation</keyword>
<keyword evidence="4" id="KW-1005">Bacterial flagellum biogenesis</keyword>
<evidence type="ECO:0000256" key="6">
    <source>
        <dbReference type="ARBA" id="ARBA00023163"/>
    </source>
</evidence>
<keyword evidence="3" id="KW-0678">Repressor</keyword>
<evidence type="ECO:0000256" key="8">
    <source>
        <dbReference type="ARBA" id="ARBA00030117"/>
    </source>
</evidence>
<dbReference type="EMBL" id="JPKR02000002">
    <property type="protein sequence ID" value="KGD73661.2"/>
    <property type="molecule type" value="Genomic_DNA"/>
</dbReference>
<dbReference type="InterPro" id="IPR031316">
    <property type="entry name" value="FlgM_C"/>
</dbReference>
<comment type="function">
    <text evidence="7">Responsible for the coupling of flagellin expression to flagellar assembly by preventing expression of the flagellin genes when a component of the middle class of proteins is defective. It negatively regulates flagellar genes by inhibiting the activity of FliA by directly binding to FliA.</text>
</comment>
<name>A0A095T9V5_9GAMM</name>
<keyword evidence="11" id="KW-1185">Reference proteome</keyword>
<dbReference type="GO" id="GO:0044781">
    <property type="term" value="P:bacterial-type flagellum organization"/>
    <property type="evidence" value="ECO:0007669"/>
    <property type="project" value="UniProtKB-KW"/>
</dbReference>
<dbReference type="Pfam" id="PF04316">
    <property type="entry name" value="FlgM"/>
    <property type="match status" value="1"/>
</dbReference>
<dbReference type="GO" id="GO:0045892">
    <property type="term" value="P:negative regulation of DNA-templated transcription"/>
    <property type="evidence" value="ECO:0007669"/>
    <property type="project" value="InterPro"/>
</dbReference>
<evidence type="ECO:0000259" key="9">
    <source>
        <dbReference type="Pfam" id="PF04316"/>
    </source>
</evidence>
<evidence type="ECO:0000256" key="4">
    <source>
        <dbReference type="ARBA" id="ARBA00022795"/>
    </source>
</evidence>